<dbReference type="RefSeq" id="WP_153743814.1">
    <property type="nucleotide sequence ID" value="NZ_CP045843.1"/>
</dbReference>
<reference evidence="2" key="2">
    <citation type="submission" date="2023-04" db="EMBL/GenBank/DDBJ databases">
        <title>APH(3)-Id, a novel chromosomal aminoglycoside phosphotransferase, identified from an environmental isolate of Kluyvera intermedia DW18.</title>
        <authorList>
            <person name="Sha Y."/>
        </authorList>
    </citation>
    <scope>NUCLEOTIDE SEQUENCE</scope>
    <source>
        <strain evidence="2">DW18</strain>
    </source>
</reference>
<dbReference type="Proteomes" id="UP001177527">
    <property type="component" value="Chromosome"/>
</dbReference>
<dbReference type="EMBL" id="CP045845">
    <property type="protein sequence ID" value="QGH31757.1"/>
    <property type="molecule type" value="Genomic_DNA"/>
</dbReference>
<name>A0A5Q2U043_KLUIN</name>
<dbReference type="Pfam" id="PF15922">
    <property type="entry name" value="YjeJ"/>
    <property type="match status" value="1"/>
</dbReference>
<dbReference type="Proteomes" id="UP000344450">
    <property type="component" value="Chromosome"/>
</dbReference>
<proteinExistence type="predicted"/>
<sequence>MAITIMGINAGVIRQDKNFIALALKIKAPRSKELLFFLPTLVLKDLLIALEFRISQIPTLSADDRSHYEKLRDKAVQKMHQNIPTISREELEQADVNMRVNTLALLQHDANTMTFALNLQSGKTVELTVDLLQIELLITVMIHAINNADMRELAVRMSSILDFLPLYDVDYRDGGNLEYDSYDHPAWKRNLFVHHLAVLYRYTDADGKVQFCGTVIKTRSKPGTKEVEGISRRLLDVSPRLNKLANMPSQVLVRALSSDKNKTFSADACMQALYQLQQNAEKAKA</sequence>
<evidence type="ECO:0000313" key="2">
    <source>
        <dbReference type="EMBL" id="WGL55869.1"/>
    </source>
</evidence>
<protein>
    <submittedName>
        <fullName evidence="2">YjeJ family protein</fullName>
    </submittedName>
</protein>
<organism evidence="2 4">
    <name type="scientific">Kluyvera intermedia</name>
    <name type="common">Enterobacter intermedius</name>
    <dbReference type="NCBI Taxonomy" id="61648"/>
    <lineage>
        <taxon>Bacteria</taxon>
        <taxon>Pseudomonadati</taxon>
        <taxon>Pseudomonadota</taxon>
        <taxon>Gammaproteobacteria</taxon>
        <taxon>Enterobacterales</taxon>
        <taxon>Enterobacteriaceae</taxon>
        <taxon>Kluyvera</taxon>
    </lineage>
</organism>
<keyword evidence="3" id="KW-1185">Reference proteome</keyword>
<evidence type="ECO:0000313" key="3">
    <source>
        <dbReference type="Proteomes" id="UP000344450"/>
    </source>
</evidence>
<dbReference type="AlphaFoldDB" id="A0A5Q2U043"/>
<dbReference type="GeneID" id="91974664"/>
<dbReference type="InterPro" id="IPR031810">
    <property type="entry name" value="YjeJ-like"/>
</dbReference>
<reference evidence="1 3" key="1">
    <citation type="submission" date="2019-10" db="EMBL/GenBank/DDBJ databases">
        <title>Complete genome sequencing of drug resistant plasmids in Kluyvera intermedia.</title>
        <authorList>
            <person name="Ke C."/>
            <person name="Jian S."/>
        </authorList>
    </citation>
    <scope>NUCLEOTIDE SEQUENCE [LARGE SCALE GENOMIC DNA]</scope>
    <source>
        <strain evidence="1 3">N2-1</strain>
    </source>
</reference>
<evidence type="ECO:0000313" key="1">
    <source>
        <dbReference type="EMBL" id="QGH31757.1"/>
    </source>
</evidence>
<accession>A0A5Q2U043</accession>
<dbReference type="EMBL" id="CP123488">
    <property type="protein sequence ID" value="WGL55869.1"/>
    <property type="molecule type" value="Genomic_DNA"/>
</dbReference>
<gene>
    <name evidence="2" type="primary">yjeJ</name>
    <name evidence="1" type="ORF">GHC21_19725</name>
    <name evidence="2" type="ORF">QBD33_20045</name>
</gene>
<evidence type="ECO:0000313" key="4">
    <source>
        <dbReference type="Proteomes" id="UP001177527"/>
    </source>
</evidence>